<keyword evidence="1" id="KW-1133">Transmembrane helix</keyword>
<accession>F0S4S5</accession>
<dbReference type="STRING" id="762903.Pedsa_2549"/>
<dbReference type="eggNOG" id="COG3975">
    <property type="taxonomic scope" value="Bacteria"/>
</dbReference>
<keyword evidence="1" id="KW-0472">Membrane</keyword>
<dbReference type="AlphaFoldDB" id="F0S4S5"/>
<dbReference type="Pfam" id="PF17899">
    <property type="entry name" value="Peptidase_M61_N"/>
    <property type="match status" value="1"/>
</dbReference>
<dbReference type="Proteomes" id="UP000000310">
    <property type="component" value="Chromosome"/>
</dbReference>
<feature type="transmembrane region" description="Helical" evidence="1">
    <location>
        <begin position="21"/>
        <end position="39"/>
    </location>
</feature>
<dbReference type="EMBL" id="CP002545">
    <property type="protein sequence ID" value="ADY53093.1"/>
    <property type="molecule type" value="Genomic_DNA"/>
</dbReference>
<evidence type="ECO:0000259" key="2">
    <source>
        <dbReference type="SMART" id="SM00228"/>
    </source>
</evidence>
<dbReference type="Gene3D" id="1.10.390.10">
    <property type="entry name" value="Neutral Protease Domain 2"/>
    <property type="match status" value="1"/>
</dbReference>
<dbReference type="PIRSF" id="PIRSF016493">
    <property type="entry name" value="Glycyl_aminpptds"/>
    <property type="match status" value="1"/>
</dbReference>
<dbReference type="SMART" id="SM00228">
    <property type="entry name" value="PDZ"/>
    <property type="match status" value="1"/>
</dbReference>
<gene>
    <name evidence="3" type="ordered locus">Pedsa_2549</name>
</gene>
<dbReference type="Gene3D" id="2.30.42.10">
    <property type="match status" value="1"/>
</dbReference>
<keyword evidence="1" id="KW-0812">Transmembrane</keyword>
<dbReference type="InterPro" id="IPR007963">
    <property type="entry name" value="Peptidase_M61_catalytic"/>
</dbReference>
<dbReference type="InterPro" id="IPR001478">
    <property type="entry name" value="PDZ"/>
</dbReference>
<evidence type="ECO:0000313" key="3">
    <source>
        <dbReference type="EMBL" id="ADY53093.1"/>
    </source>
</evidence>
<dbReference type="Gene3D" id="2.60.40.3650">
    <property type="match status" value="1"/>
</dbReference>
<protein>
    <submittedName>
        <fullName evidence="3">Peptidase M61 domain protein</fullName>
    </submittedName>
</protein>
<dbReference type="SUPFAM" id="SSF50156">
    <property type="entry name" value="PDZ domain-like"/>
    <property type="match status" value="1"/>
</dbReference>
<name>F0S4S5_PSESL</name>
<dbReference type="Pfam" id="PF00595">
    <property type="entry name" value="PDZ"/>
    <property type="match status" value="1"/>
</dbReference>
<evidence type="ECO:0000256" key="1">
    <source>
        <dbReference type="SAM" id="Phobius"/>
    </source>
</evidence>
<dbReference type="InterPro" id="IPR024191">
    <property type="entry name" value="Peptidase_M61"/>
</dbReference>
<dbReference type="HOGENOM" id="CLU_022755_0_0_10"/>
<dbReference type="InterPro" id="IPR027268">
    <property type="entry name" value="Peptidase_M4/M1_CTD_sf"/>
</dbReference>
<dbReference type="Pfam" id="PF05299">
    <property type="entry name" value="Peptidase_M61"/>
    <property type="match status" value="1"/>
</dbReference>
<proteinExistence type="predicted"/>
<reference evidence="4" key="2">
    <citation type="submission" date="2011-02" db="EMBL/GenBank/DDBJ databases">
        <title>The complete genome of Pedobacter saltans DSM 12145.</title>
        <authorList>
            <consortium name="US DOE Joint Genome Institute (JGI-PGF)"/>
            <person name="Lucas S."/>
            <person name="Copeland A."/>
            <person name="Lapidus A."/>
            <person name="Bruce D."/>
            <person name="Goodwin L."/>
            <person name="Pitluck S."/>
            <person name="Kyrpides N."/>
            <person name="Mavromatis K."/>
            <person name="Pagani I."/>
            <person name="Ivanova N."/>
            <person name="Ovchinnikova G."/>
            <person name="Lu M."/>
            <person name="Detter J.C."/>
            <person name="Han C."/>
            <person name="Land M."/>
            <person name="Hauser L."/>
            <person name="Markowitz V."/>
            <person name="Cheng J.-F."/>
            <person name="Hugenholtz P."/>
            <person name="Woyke T."/>
            <person name="Wu D."/>
            <person name="Tindall B."/>
            <person name="Pomrenke H.G."/>
            <person name="Brambilla E."/>
            <person name="Klenk H.-P."/>
            <person name="Eisen J.A."/>
        </authorList>
    </citation>
    <scope>NUCLEOTIDE SEQUENCE [LARGE SCALE GENOMIC DNA]</scope>
    <source>
        <strain evidence="4">ATCC 51119 / DSM 12145 / JCM 21818 / LMG 10337 / NBRC 100064 / NCIMB 13643</strain>
    </source>
</reference>
<evidence type="ECO:0000313" key="4">
    <source>
        <dbReference type="Proteomes" id="UP000000310"/>
    </source>
</evidence>
<organism evidence="3 4">
    <name type="scientific">Pseudopedobacter saltans (strain ATCC 51119 / DSM 12145 / JCM 21818 / CCUG 39354 / LMG 10337 / NBRC 100064 / NCIMB 13643)</name>
    <name type="common">Pedobacter saltans</name>
    <dbReference type="NCBI Taxonomy" id="762903"/>
    <lineage>
        <taxon>Bacteria</taxon>
        <taxon>Pseudomonadati</taxon>
        <taxon>Bacteroidota</taxon>
        <taxon>Sphingobacteriia</taxon>
        <taxon>Sphingobacteriales</taxon>
        <taxon>Sphingobacteriaceae</taxon>
        <taxon>Pseudopedobacter</taxon>
    </lineage>
</organism>
<feature type="domain" description="PDZ" evidence="2">
    <location>
        <begin position="496"/>
        <end position="575"/>
    </location>
</feature>
<dbReference type="KEGG" id="psn:Pedsa_2549"/>
<keyword evidence="4" id="KW-1185">Reference proteome</keyword>
<dbReference type="InterPro" id="IPR036034">
    <property type="entry name" value="PDZ_sf"/>
</dbReference>
<sequence>MTTKAYRKFNFEIHNCLFSLMHLKSVYIFFIVIFMTNTISKAQNNQSVSYTLSFPQPHTHYVEVEMRIDHVNSNELEVILPVWAPGSYLIREFSKNIEGFKAASASGKPLNCNKIRKNAWKIETNGEKNIVARYKIYAFEISVRTSFVDENHAFISPTGVFMYTQEAFNNPVNVSIKPYENWSKISTGLAQSSSDKNTFTAQNFDWLYDSPIEIGNQDVFEFTAAGVLHEVAMVGGGNYDINSLKTDMTKVIEESTSIFGENPNKKYVFIVHNYKNGGGGLEHLNSTVLGAKRMGYNDPVIYANFLGLVAHEYFHLWNVKRLRPAALGPFDYEKENYTTDLWIAEGFTAYYDNLLIKRAHLINEDRYLQLLGEDIQSQMNLGGDKIQPVAEASFDAWIKYYRQNENSSNSQVSYYTKGSLLALILNLEILHQTKGKKSLDDVLKTAYFEFYKEKNIGFTSEEFKGLLEKTAGINLDTFYQDYVYGTTPIDFDKYLGYVGLTLKYIVPMENPSLGIVANKSNIITKVVRDGSAWNSGLNVNDEILAINQQRIEDIPTALENRKIGEKIDVLISRDGILKTITVTLQKDNNNKIQIVKKDRADKDAIKLYNKWLKN</sequence>
<dbReference type="InterPro" id="IPR040756">
    <property type="entry name" value="Peptidase_M61_N"/>
</dbReference>
<dbReference type="SUPFAM" id="SSF55486">
    <property type="entry name" value="Metalloproteases ('zincins'), catalytic domain"/>
    <property type="match status" value="1"/>
</dbReference>
<reference evidence="3 4" key="1">
    <citation type="journal article" date="2011" name="Stand. Genomic Sci.">
        <title>Complete genome sequence of the gliding, heparinolytic Pedobacter saltans type strain (113).</title>
        <authorList>
            <person name="Liolios K."/>
            <person name="Sikorski J."/>
            <person name="Lu M."/>
            <person name="Nolan M."/>
            <person name="Lapidus A."/>
            <person name="Lucas S."/>
            <person name="Hammon N."/>
            <person name="Deshpande S."/>
            <person name="Cheng J.F."/>
            <person name="Tapia R."/>
            <person name="Han C."/>
            <person name="Goodwin L."/>
            <person name="Pitluck S."/>
            <person name="Huntemann M."/>
            <person name="Ivanova N."/>
            <person name="Pagani I."/>
            <person name="Mavromatis K."/>
            <person name="Ovchinikova G."/>
            <person name="Pati A."/>
            <person name="Chen A."/>
            <person name="Palaniappan K."/>
            <person name="Land M."/>
            <person name="Hauser L."/>
            <person name="Brambilla E.M."/>
            <person name="Kotsyurbenko O."/>
            <person name="Rohde M."/>
            <person name="Tindall B.J."/>
            <person name="Abt B."/>
            <person name="Goker M."/>
            <person name="Detter J.C."/>
            <person name="Woyke T."/>
            <person name="Bristow J."/>
            <person name="Eisen J.A."/>
            <person name="Markowitz V."/>
            <person name="Hugenholtz P."/>
            <person name="Klenk H.P."/>
            <person name="Kyrpides N.C."/>
        </authorList>
    </citation>
    <scope>NUCLEOTIDE SEQUENCE [LARGE SCALE GENOMIC DNA]</scope>
    <source>
        <strain evidence="4">ATCC 51119 / DSM 12145 / JCM 21818 / LMG 10337 / NBRC 100064 / NCIMB 13643</strain>
    </source>
</reference>